<dbReference type="AlphaFoldDB" id="A0A1S6JGL6"/>
<accession>A0A1S6JGL6</accession>
<dbReference type="RefSeq" id="WP_055420661.1">
    <property type="nucleotide sequence ID" value="NZ_CP019724.1"/>
</dbReference>
<proteinExistence type="predicted"/>
<reference evidence="1 2" key="1">
    <citation type="submission" date="2017-02" db="EMBL/GenBank/DDBJ databases">
        <title>Streptomyces pactum ACT12 Genome sequencing and assembly.</title>
        <authorList>
            <person name="Xue Q."/>
            <person name="Yan X."/>
            <person name="Jia L."/>
            <person name="Yan H."/>
        </authorList>
    </citation>
    <scope>NUCLEOTIDE SEQUENCE [LARGE SCALE GENOMIC DNA]</scope>
    <source>
        <strain evidence="1 2">ACT12</strain>
    </source>
</reference>
<keyword evidence="2" id="KW-1185">Reference proteome</keyword>
<dbReference type="EMBL" id="CP019724">
    <property type="protein sequence ID" value="AQS70872.1"/>
    <property type="molecule type" value="Genomic_DNA"/>
</dbReference>
<dbReference type="KEGG" id="spac:B1H29_31830"/>
<dbReference type="OrthoDB" id="9934104at2"/>
<protein>
    <submittedName>
        <fullName evidence="1">Uncharacterized protein</fullName>
    </submittedName>
</protein>
<evidence type="ECO:0000313" key="1">
    <source>
        <dbReference type="EMBL" id="AQS70872.1"/>
    </source>
</evidence>
<organism evidence="1 2">
    <name type="scientific">Streptomyces pactum</name>
    <dbReference type="NCBI Taxonomy" id="68249"/>
    <lineage>
        <taxon>Bacteria</taxon>
        <taxon>Bacillati</taxon>
        <taxon>Actinomycetota</taxon>
        <taxon>Actinomycetes</taxon>
        <taxon>Kitasatosporales</taxon>
        <taxon>Streptomycetaceae</taxon>
        <taxon>Streptomyces</taxon>
    </lineage>
</organism>
<name>A0A1S6JGL6_9ACTN</name>
<evidence type="ECO:0000313" key="2">
    <source>
        <dbReference type="Proteomes" id="UP000189443"/>
    </source>
</evidence>
<gene>
    <name evidence="1" type="ORF">B1H29_31830</name>
</gene>
<sequence length="66" mass="7134">MRSNRTTTSQTTCDDENCTNYAITAAYQTTTPADQAARHNAALAVDGWADIEGRDYCPEHNPAQGA</sequence>
<dbReference type="Proteomes" id="UP000189443">
    <property type="component" value="Chromosome"/>
</dbReference>